<evidence type="ECO:0000313" key="2">
    <source>
        <dbReference type="Proteomes" id="UP001054945"/>
    </source>
</evidence>
<organism evidence="1 2">
    <name type="scientific">Caerostris extrusa</name>
    <name type="common">Bark spider</name>
    <name type="synonym">Caerostris bankana</name>
    <dbReference type="NCBI Taxonomy" id="172846"/>
    <lineage>
        <taxon>Eukaryota</taxon>
        <taxon>Metazoa</taxon>
        <taxon>Ecdysozoa</taxon>
        <taxon>Arthropoda</taxon>
        <taxon>Chelicerata</taxon>
        <taxon>Arachnida</taxon>
        <taxon>Araneae</taxon>
        <taxon>Araneomorphae</taxon>
        <taxon>Entelegynae</taxon>
        <taxon>Araneoidea</taxon>
        <taxon>Araneidae</taxon>
        <taxon>Caerostris</taxon>
    </lineage>
</organism>
<evidence type="ECO:0000313" key="1">
    <source>
        <dbReference type="EMBL" id="GIX82552.1"/>
    </source>
</evidence>
<proteinExistence type="predicted"/>
<dbReference type="EMBL" id="BPLR01020790">
    <property type="protein sequence ID" value="GIX82552.1"/>
    <property type="molecule type" value="Genomic_DNA"/>
</dbReference>
<name>A0AAV4NCM9_CAEEX</name>
<sequence length="101" mass="11005">MEGEGRKKSEFQNKEVFVSSVADSHAGSTLGALVAFPQRGGVKQLSIRGTRSVGTRARVQILQLLSKIRVNGFYRDGSPSLILDGRGKKNIYMLGNGLRIK</sequence>
<dbReference type="AlphaFoldDB" id="A0AAV4NCM9"/>
<dbReference type="Proteomes" id="UP001054945">
    <property type="component" value="Unassembled WGS sequence"/>
</dbReference>
<keyword evidence="2" id="KW-1185">Reference proteome</keyword>
<accession>A0AAV4NCM9</accession>
<comment type="caution">
    <text evidence="1">The sequence shown here is derived from an EMBL/GenBank/DDBJ whole genome shotgun (WGS) entry which is preliminary data.</text>
</comment>
<protein>
    <submittedName>
        <fullName evidence="1">Uncharacterized protein</fullName>
    </submittedName>
</protein>
<gene>
    <name evidence="1" type="ORF">CEXT_66411</name>
</gene>
<reference evidence="1 2" key="1">
    <citation type="submission" date="2021-06" db="EMBL/GenBank/DDBJ databases">
        <title>Caerostris extrusa draft genome.</title>
        <authorList>
            <person name="Kono N."/>
            <person name="Arakawa K."/>
        </authorList>
    </citation>
    <scope>NUCLEOTIDE SEQUENCE [LARGE SCALE GENOMIC DNA]</scope>
</reference>